<dbReference type="InterPro" id="IPR036397">
    <property type="entry name" value="RNaseH_sf"/>
</dbReference>
<dbReference type="GO" id="GO:0003676">
    <property type="term" value="F:nucleic acid binding"/>
    <property type="evidence" value="ECO:0007669"/>
    <property type="project" value="InterPro"/>
</dbReference>
<accession>A0A8R2R1H4</accession>
<evidence type="ECO:0000259" key="1">
    <source>
        <dbReference type="PROSITE" id="PS50994"/>
    </source>
</evidence>
<dbReference type="InterPro" id="IPR005312">
    <property type="entry name" value="DUF1759"/>
</dbReference>
<dbReference type="GO" id="GO:0015074">
    <property type="term" value="P:DNA integration"/>
    <property type="evidence" value="ECO:0007669"/>
    <property type="project" value="InterPro"/>
</dbReference>
<dbReference type="Pfam" id="PF03564">
    <property type="entry name" value="DUF1759"/>
    <property type="match status" value="1"/>
</dbReference>
<sequence>MSQHSEDLDTLIKRRGAIKAKLTIFRNYIKPLSSFSSLTDLQRFELEGRYERIQCLYNDFDKLQTEIETLLDAPDDDFKSRCEFEDQYHPTVALARSLLSATTNSEGSGRVHTNVRLPKIDLPHFDGSVQGWLEFKDTYISLIHNNKCNDDIMRFHYLRSCLRGSAALVIKNIDFTSENYNNAWDLLCQRYDKDQLLIHNHVQALFSVAPCSKESSKSLRYLIDVTNKNIRALKTLKQPTEHWDTLIIFMISQKLDSSTSRYWEEHRNKLSEPPTLNQFIFFIENQISLLEKIEENSKINLKSKETNNNNYNNKSTNYIIQSNSNQIQSNHSKCPLCNENHLLYTCETFRSLPTEVRIEKAKKFKVCMNCLRLGHTDRTCKLSHCKYCKARHNTLLHSEPERSAASNPMPGADNVAFSANFEHSNTASFILLSTAMVRVRGADGTKHPARVLLDNGSTANFVTDAFSSKLGLSRHDTSSTTITVKAVHIELVTALSSEAYIAALKRFVSRRGKPRSIWSDNGTNFVGACNELKGVLSNSDIASFMSQEGIDFNFSPPYSPHFNGLAEAAVKATKGHLKKLLSLTHLTYEEMSSCLCQIEAILNSRPLTPISSDPLDLTALTPAHFLIGRPLTSVPHPQITDCNITRLERYQRVELIRQHFWKRFINEYISLLQQKSKWSTSTGSLIPGTLVLVKDRTLPALLWPLGRITKTYPGSDGITRVAEVKTRTGTVVRGFNSICPLPLH</sequence>
<name>A0A8R2R1H4_BOMMO</name>
<dbReference type="Proteomes" id="UP000005204">
    <property type="component" value="Unassembled WGS sequence"/>
</dbReference>
<reference evidence="2" key="2">
    <citation type="submission" date="2022-06" db="UniProtKB">
        <authorList>
            <consortium name="EnsemblMetazoa"/>
        </authorList>
    </citation>
    <scope>IDENTIFICATION</scope>
    <source>
        <strain evidence="2">p50T (Dazao)</strain>
    </source>
</reference>
<proteinExistence type="predicted"/>
<dbReference type="InterPro" id="IPR012337">
    <property type="entry name" value="RNaseH-like_sf"/>
</dbReference>
<evidence type="ECO:0000313" key="2">
    <source>
        <dbReference type="EnsemblMetazoa" id="XP_037870439.1"/>
    </source>
</evidence>
<protein>
    <recommendedName>
        <fullName evidence="1">Integrase catalytic domain-containing protein</fullName>
    </recommendedName>
</protein>
<feature type="domain" description="Integrase catalytic" evidence="1">
    <location>
        <begin position="431"/>
        <end position="630"/>
    </location>
</feature>
<dbReference type="InterPro" id="IPR001584">
    <property type="entry name" value="Integrase_cat-core"/>
</dbReference>
<dbReference type="Gene3D" id="3.30.420.10">
    <property type="entry name" value="Ribonuclease H-like superfamily/Ribonuclease H"/>
    <property type="match status" value="1"/>
</dbReference>
<dbReference type="PROSITE" id="PS50994">
    <property type="entry name" value="INTEGRASE"/>
    <property type="match status" value="1"/>
</dbReference>
<dbReference type="SUPFAM" id="SSF53098">
    <property type="entry name" value="Ribonuclease H-like"/>
    <property type="match status" value="1"/>
</dbReference>
<dbReference type="Pfam" id="PF18701">
    <property type="entry name" value="DUF5641"/>
    <property type="match status" value="1"/>
</dbReference>
<organism evidence="2 3">
    <name type="scientific">Bombyx mori</name>
    <name type="common">Silk moth</name>
    <dbReference type="NCBI Taxonomy" id="7091"/>
    <lineage>
        <taxon>Eukaryota</taxon>
        <taxon>Metazoa</taxon>
        <taxon>Ecdysozoa</taxon>
        <taxon>Arthropoda</taxon>
        <taxon>Hexapoda</taxon>
        <taxon>Insecta</taxon>
        <taxon>Pterygota</taxon>
        <taxon>Neoptera</taxon>
        <taxon>Endopterygota</taxon>
        <taxon>Lepidoptera</taxon>
        <taxon>Glossata</taxon>
        <taxon>Ditrysia</taxon>
        <taxon>Bombycoidea</taxon>
        <taxon>Bombycidae</taxon>
        <taxon>Bombycinae</taxon>
        <taxon>Bombyx</taxon>
    </lineage>
</organism>
<keyword evidence="3" id="KW-1185">Reference proteome</keyword>
<dbReference type="EnsemblMetazoa" id="XM_038014511.1">
    <property type="protein sequence ID" value="XP_037870439.1"/>
    <property type="gene ID" value="LOC101742864"/>
</dbReference>
<dbReference type="PANTHER" id="PTHR47331">
    <property type="entry name" value="PHD-TYPE DOMAIN-CONTAINING PROTEIN"/>
    <property type="match status" value="1"/>
</dbReference>
<dbReference type="AlphaFoldDB" id="A0A8R2R1H4"/>
<reference evidence="3" key="1">
    <citation type="journal article" date="2008" name="Insect Biochem. Mol. Biol.">
        <title>The genome of a lepidopteran model insect, the silkworm Bombyx mori.</title>
        <authorList>
            <consortium name="International Silkworm Genome Consortium"/>
        </authorList>
    </citation>
    <scope>NUCLEOTIDE SEQUENCE [LARGE SCALE GENOMIC DNA]</scope>
    <source>
        <strain evidence="3">p50T</strain>
    </source>
</reference>
<dbReference type="InterPro" id="IPR040676">
    <property type="entry name" value="DUF5641"/>
</dbReference>
<evidence type="ECO:0000313" key="3">
    <source>
        <dbReference type="Proteomes" id="UP000005204"/>
    </source>
</evidence>